<dbReference type="EMBL" id="LT607410">
    <property type="protein sequence ID" value="SCF27421.1"/>
    <property type="molecule type" value="Genomic_DNA"/>
</dbReference>
<dbReference type="InterPro" id="IPR036186">
    <property type="entry name" value="Serpin_sf"/>
</dbReference>
<evidence type="ECO:0000313" key="2">
    <source>
        <dbReference type="Proteomes" id="UP000198228"/>
    </source>
</evidence>
<dbReference type="AlphaFoldDB" id="A0A1C4Z487"/>
<proteinExistence type="predicted"/>
<accession>A0A1C4Z487</accession>
<dbReference type="SUPFAM" id="SSF56574">
    <property type="entry name" value="Serpins"/>
    <property type="match status" value="1"/>
</dbReference>
<dbReference type="Proteomes" id="UP000198228">
    <property type="component" value="Chromosome I"/>
</dbReference>
<reference evidence="1 2" key="1">
    <citation type="submission" date="2016-06" db="EMBL/GenBank/DDBJ databases">
        <authorList>
            <person name="Kjaerup R.B."/>
            <person name="Dalgaard T.S."/>
            <person name="Juul-Madsen H.R."/>
        </authorList>
    </citation>
    <scope>NUCLEOTIDE SEQUENCE [LARGE SCALE GENOMIC DNA]</scope>
    <source>
        <strain evidence="1 2">DSM 43821</strain>
    </source>
</reference>
<evidence type="ECO:0008006" key="3">
    <source>
        <dbReference type="Google" id="ProtNLM"/>
    </source>
</evidence>
<evidence type="ECO:0000313" key="1">
    <source>
        <dbReference type="EMBL" id="SCF27421.1"/>
    </source>
</evidence>
<dbReference type="Gene3D" id="3.30.497.10">
    <property type="entry name" value="Antithrombin, subunit I, domain 2"/>
    <property type="match status" value="1"/>
</dbReference>
<gene>
    <name evidence="1" type="ORF">GA0074696_3991</name>
</gene>
<dbReference type="InterPro" id="IPR042178">
    <property type="entry name" value="Serpin_sf_1"/>
</dbReference>
<protein>
    <recommendedName>
        <fullName evidence="3">Serpin (Serine protease inhibitor)</fullName>
    </recommendedName>
</protein>
<dbReference type="RefSeq" id="WP_088962476.1">
    <property type="nucleotide sequence ID" value="NZ_LT607410.1"/>
</dbReference>
<name>A0A1C4Z487_9ACTN</name>
<sequence length="411" mass="42872">MTTTLHTPLARYAARLHAGAGDRHHVASPLGAWLLLALSAPAATGADRDELEDVLGVSAPTAAELAGALVDRPHPLVPSATAVWQQGGHDTERLAEWRAALPRTTATGPLPDQPGLDAWAREHTLGLIDRFPLTRSPEVLLALASALATRISWADPFDLAPAGQLGRASAWAGRLDRVLRTPARGHRAWIAATGPAGDVAVHAAPAVERDGAGLVVVSVAADPSTPAADVLAAAYEVAATAVDEAAPAGRRSLFTLPLGDGPAWTVREKRVHTRAPDGREERHTAVLPCWSARDEHDLTAPALGFPAVVRTLGGLLGEPAPRLEARQAAMARYGRYGFEAAAVTAAFALASLAPEGVARTAELRFGHPYAVVAVATDRDGGPWHGVPVFSAWVAEPQEPAATDLADPPEES</sequence>
<organism evidence="1 2">
    <name type="scientific">Micromonospora purpureochromogenes</name>
    <dbReference type="NCBI Taxonomy" id="47872"/>
    <lineage>
        <taxon>Bacteria</taxon>
        <taxon>Bacillati</taxon>
        <taxon>Actinomycetota</taxon>
        <taxon>Actinomycetes</taxon>
        <taxon>Micromonosporales</taxon>
        <taxon>Micromonosporaceae</taxon>
        <taxon>Micromonospora</taxon>
    </lineage>
</organism>